<evidence type="ECO:0000313" key="16">
    <source>
        <dbReference type="EMBL" id="PUU79092.1"/>
    </source>
</evidence>
<evidence type="ECO:0000256" key="4">
    <source>
        <dbReference type="ARBA" id="ARBA00022729"/>
    </source>
</evidence>
<dbReference type="EMBL" id="NESQ01000100">
    <property type="protein sequence ID" value="PUU79092.1"/>
    <property type="molecule type" value="Genomic_DNA"/>
</dbReference>
<feature type="region of interest" description="Disordered" evidence="14">
    <location>
        <begin position="46"/>
        <end position="70"/>
    </location>
</feature>
<comment type="pathway">
    <text evidence="2">Protein modification; protein glycosylation.</text>
</comment>
<keyword evidence="6 12" id="KW-1015">Disulfide bond</keyword>
<keyword evidence="7" id="KW-0325">Glycoprotein</keyword>
<dbReference type="GO" id="GO:0005783">
    <property type="term" value="C:endoplasmic reticulum"/>
    <property type="evidence" value="ECO:0007669"/>
    <property type="project" value="TreeGrafter"/>
</dbReference>
<dbReference type="PANTHER" id="PTHR11742">
    <property type="entry name" value="MANNOSYL-OLIGOSACCHARIDE ALPHA-1,2-MANNOSIDASE-RELATED"/>
    <property type="match status" value="1"/>
</dbReference>
<dbReference type="EC" id="3.2.1.-" evidence="13"/>
<protein>
    <recommendedName>
        <fullName evidence="13">alpha-1,2-Mannosidase</fullName>
        <ecNumber evidence="13">3.2.1.-</ecNumber>
    </recommendedName>
</protein>
<feature type="active site" evidence="11">
    <location>
        <position position="522"/>
    </location>
</feature>
<dbReference type="GO" id="GO:0005975">
    <property type="term" value="P:carbohydrate metabolic process"/>
    <property type="evidence" value="ECO:0007669"/>
    <property type="project" value="InterPro"/>
</dbReference>
<comment type="catalytic activity">
    <reaction evidence="9">
        <text>N(4)-(alpha-D-Man-(1-&gt;2)-alpha-D-Man-(1-&gt;2)-alpha-D-Man-(1-&gt;3)-[alpha-D-Man-(1-&gt;3)-[alpha-D-Man-(1-&gt;2)-alpha-D-Man-(1-&gt;6)]-alpha-D-Man-(1-&gt;6)]-beta-D-Man-(1-&gt;4)-beta-D-GlcNAc-(1-&gt;4)-beta-D-GlcNAc)-L-asparaginyl-[protein] (N-glucan mannose isomer 8A1,2,3B1,3) + 3 H2O = N(4)-(alpha-D-Man-(1-&gt;3)-[alpha-D-Man-(1-&gt;3)-[alpha-D-Man-(1-&gt;6)]-alpha-D-Man-(1-&gt;6)]-beta-D-Man-(1-&gt;4)-beta-D-GlcNAc-(1-&gt;4)-beta-D-GlcNAc)-L-asparaginyl-[protein] (N-glucan mannose isomer 5A1,2) + 3 beta-D-mannose</text>
        <dbReference type="Rhea" id="RHEA:56028"/>
        <dbReference type="Rhea" id="RHEA-COMP:14358"/>
        <dbReference type="Rhea" id="RHEA-COMP:14367"/>
        <dbReference type="ChEBI" id="CHEBI:15377"/>
        <dbReference type="ChEBI" id="CHEBI:28563"/>
        <dbReference type="ChEBI" id="CHEBI:59087"/>
        <dbReference type="ChEBI" id="CHEBI:60628"/>
        <dbReference type="EC" id="3.2.1.113"/>
    </reaction>
</comment>
<dbReference type="InterPro" id="IPR036026">
    <property type="entry name" value="Seven-hairpin_glycosidases"/>
</dbReference>
<dbReference type="OrthoDB" id="8118055at2759"/>
<name>A0A2T6ZUC3_TUBBO</name>
<sequence length="590" mass="66238">MIRPATHRTRFVILAFVVIVYFNYVISPEFGDGGSSFKLNYPGSSPSGLGTSSGGGKGGENEEGPRYGNPIQFDFKGSGRAAGDSKRAKEIKETMRRTFWKYRLGAWGSDEIMPISGDGKTTRNGWAATIVDTLTTTAMMGLEEEFKLELNFALGIDFSKAEDLVDPFETTIRYLGAMVSTVELIDNGVVHKGLVSEQERSALVAKAVELASKLAPGFDSPFGMVWPRINFTTDKGCREDGREVGLHNHPTIAPARAGTNWLENKILSKLTGNDIYGKNATRAWNLIKLINLIFFSCLFFLGGLFGMSKCEAEPKVLPYSKDSEYRYTEDWPGLLGWRARLVREHLNFLGIDILSCLLTPTGVNDRYYEYLIKAQILAPKDRHANVYGEKWVKAVESTIKHLAQWSTPGKGRQRGKLFLAQWKGGLLTNEMGHLACFAGGNFILGGKYLDRRDFVQFGLDVVDACHETYVSTITRIGPELFAWTPADKKIVPVLQPEHEGQREQKSKAGFWVTNARYLLRPETVESYFYAYRVTGNQMYQEWAWDAYKYDIPVCCVMIGGRSAFERPIYFLFLSSFPLVYRSRSLDGAVY</sequence>
<evidence type="ECO:0000256" key="15">
    <source>
        <dbReference type="SAM" id="Phobius"/>
    </source>
</evidence>
<keyword evidence="4" id="KW-0732">Signal</keyword>
<feature type="transmembrane region" description="Helical" evidence="15">
    <location>
        <begin position="12"/>
        <end position="31"/>
    </location>
</feature>
<feature type="active site" description="Proton donor" evidence="11">
    <location>
        <position position="169"/>
    </location>
</feature>
<evidence type="ECO:0000256" key="7">
    <source>
        <dbReference type="ARBA" id="ARBA00023180"/>
    </source>
</evidence>
<dbReference type="PANTHER" id="PTHR11742:SF101">
    <property type="entry name" value="MANNOSYL-OLIGOSACCHARIDE ALPHA-1,2-MANNOSIDASE 1B"/>
    <property type="match status" value="1"/>
</dbReference>
<reference evidence="16 17" key="1">
    <citation type="submission" date="2017-04" db="EMBL/GenBank/DDBJ databases">
        <title>Draft genome sequence of Tuber borchii Vittad., a whitish edible truffle.</title>
        <authorList>
            <consortium name="DOE Joint Genome Institute"/>
            <person name="Murat C."/>
            <person name="Kuo A."/>
            <person name="Barry K.W."/>
            <person name="Clum A."/>
            <person name="Dockter R.B."/>
            <person name="Fauchery L."/>
            <person name="Iotti M."/>
            <person name="Kohler A."/>
            <person name="Labutti K."/>
            <person name="Lindquist E.A."/>
            <person name="Lipzen A."/>
            <person name="Ohm R.A."/>
            <person name="Wang M."/>
            <person name="Grigoriev I.V."/>
            <person name="Zambonelli A."/>
            <person name="Martin F.M."/>
        </authorList>
    </citation>
    <scope>NUCLEOTIDE SEQUENCE [LARGE SCALE GENOMIC DNA]</scope>
    <source>
        <strain evidence="16 17">Tbo3840</strain>
    </source>
</reference>
<evidence type="ECO:0000256" key="11">
    <source>
        <dbReference type="PIRSR" id="PIRSR601382-1"/>
    </source>
</evidence>
<keyword evidence="8 13" id="KW-0326">Glycosidase</keyword>
<evidence type="ECO:0000256" key="12">
    <source>
        <dbReference type="PIRSR" id="PIRSR601382-3"/>
    </source>
</evidence>
<evidence type="ECO:0000256" key="2">
    <source>
        <dbReference type="ARBA" id="ARBA00004922"/>
    </source>
</evidence>
<keyword evidence="17" id="KW-1185">Reference proteome</keyword>
<dbReference type="Gene3D" id="1.50.10.10">
    <property type="match status" value="2"/>
</dbReference>
<evidence type="ECO:0000256" key="9">
    <source>
        <dbReference type="ARBA" id="ARBA00047669"/>
    </source>
</evidence>
<gene>
    <name evidence="16" type="ORF">B9Z19DRAFT_1140433</name>
</gene>
<evidence type="ECO:0000256" key="13">
    <source>
        <dbReference type="RuleBase" id="RU361193"/>
    </source>
</evidence>
<comment type="similarity">
    <text evidence="3 13">Belongs to the glycosyl hydrolase 47 family.</text>
</comment>
<accession>A0A2T6ZUC3</accession>
<evidence type="ECO:0000256" key="10">
    <source>
        <dbReference type="ARBA" id="ARBA00048605"/>
    </source>
</evidence>
<dbReference type="GO" id="GO:0004571">
    <property type="term" value="F:mannosyl-oligosaccharide 1,2-alpha-mannosidase activity"/>
    <property type="evidence" value="ECO:0007669"/>
    <property type="project" value="UniProtKB-EC"/>
</dbReference>
<evidence type="ECO:0000256" key="3">
    <source>
        <dbReference type="ARBA" id="ARBA00007658"/>
    </source>
</evidence>
<dbReference type="STRING" id="42251.A0A2T6ZUC3"/>
<evidence type="ECO:0000256" key="14">
    <source>
        <dbReference type="SAM" id="MobiDB-lite"/>
    </source>
</evidence>
<keyword evidence="15" id="KW-1133">Transmembrane helix</keyword>
<dbReference type="GO" id="GO:0005509">
    <property type="term" value="F:calcium ion binding"/>
    <property type="evidence" value="ECO:0007669"/>
    <property type="project" value="InterPro"/>
</dbReference>
<proteinExistence type="inferred from homology"/>
<keyword evidence="5 13" id="KW-0378">Hydrolase</keyword>
<dbReference type="InterPro" id="IPR012341">
    <property type="entry name" value="6hp_glycosidase-like_sf"/>
</dbReference>
<organism evidence="16 17">
    <name type="scientific">Tuber borchii</name>
    <name type="common">White truffle</name>
    <dbReference type="NCBI Taxonomy" id="42251"/>
    <lineage>
        <taxon>Eukaryota</taxon>
        <taxon>Fungi</taxon>
        <taxon>Dikarya</taxon>
        <taxon>Ascomycota</taxon>
        <taxon>Pezizomycotina</taxon>
        <taxon>Pezizomycetes</taxon>
        <taxon>Pezizales</taxon>
        <taxon>Tuberaceae</taxon>
        <taxon>Tuber</taxon>
    </lineage>
</organism>
<dbReference type="GO" id="GO:0016020">
    <property type="term" value="C:membrane"/>
    <property type="evidence" value="ECO:0007669"/>
    <property type="project" value="InterPro"/>
</dbReference>
<feature type="active site" evidence="11">
    <location>
        <position position="365"/>
    </location>
</feature>
<comment type="cofactor">
    <cofactor evidence="1">
        <name>Ca(2+)</name>
        <dbReference type="ChEBI" id="CHEBI:29108"/>
    </cofactor>
</comment>
<dbReference type="Proteomes" id="UP000244722">
    <property type="component" value="Unassembled WGS sequence"/>
</dbReference>
<dbReference type="AlphaFoldDB" id="A0A2T6ZUC3"/>
<comment type="caution">
    <text evidence="16">The sequence shown here is derived from an EMBL/GenBank/DDBJ whole genome shotgun (WGS) entry which is preliminary data.</text>
</comment>
<dbReference type="InterPro" id="IPR001382">
    <property type="entry name" value="Glyco_hydro_47"/>
</dbReference>
<dbReference type="InterPro" id="IPR050749">
    <property type="entry name" value="Glycosyl_Hydrolase_47"/>
</dbReference>
<dbReference type="Pfam" id="PF01532">
    <property type="entry name" value="Glyco_hydro_47"/>
    <property type="match status" value="1"/>
</dbReference>
<keyword evidence="15" id="KW-0812">Transmembrane</keyword>
<dbReference type="GO" id="GO:0036503">
    <property type="term" value="P:ERAD pathway"/>
    <property type="evidence" value="ECO:0007669"/>
    <property type="project" value="UniProtKB-ARBA"/>
</dbReference>
<comment type="catalytic activity">
    <reaction evidence="10">
        <text>N(4)-(alpha-D-Man-(1-&gt;2)-alpha-D-Man-(1-&gt;2)-alpha-D-Man-(1-&gt;3)-[alpha-D-Man-(1-&gt;2)-alpha-D-Man-(1-&gt;3)-[alpha-D-Man-(1-&gt;2)-alpha-D-Man-(1-&gt;6)]-alpha-D-Man-(1-&gt;6)]-beta-D-Man-(1-&gt;4)-beta-D-GlcNAc-(1-&gt;4)-beta-D-GlcNAc)-L-asparaginyl-[protein] (N-glucan mannose isomer 9A1,2,3B1,2,3) + 4 H2O = N(4)-(alpha-D-Man-(1-&gt;3)-[alpha-D-Man-(1-&gt;3)-[alpha-D-Man-(1-&gt;6)]-alpha-D-Man-(1-&gt;6)]-beta-D-Man-(1-&gt;4)-beta-D-GlcNAc-(1-&gt;4)-beta-D-GlcNAc)-L-asparaginyl-[protein] (N-glucan mannose isomer 5A1,2) + 4 beta-D-mannose</text>
        <dbReference type="Rhea" id="RHEA:56008"/>
        <dbReference type="Rhea" id="RHEA-COMP:14356"/>
        <dbReference type="Rhea" id="RHEA-COMP:14367"/>
        <dbReference type="ChEBI" id="CHEBI:15377"/>
        <dbReference type="ChEBI" id="CHEBI:28563"/>
        <dbReference type="ChEBI" id="CHEBI:59087"/>
        <dbReference type="ChEBI" id="CHEBI:139493"/>
        <dbReference type="EC" id="3.2.1.113"/>
    </reaction>
</comment>
<evidence type="ECO:0000313" key="17">
    <source>
        <dbReference type="Proteomes" id="UP000244722"/>
    </source>
</evidence>
<keyword evidence="15" id="KW-0472">Membrane</keyword>
<evidence type="ECO:0000256" key="5">
    <source>
        <dbReference type="ARBA" id="ARBA00022801"/>
    </source>
</evidence>
<feature type="disulfide bond" evidence="12">
    <location>
        <begin position="436"/>
        <end position="465"/>
    </location>
</feature>
<dbReference type="PRINTS" id="PR00747">
    <property type="entry name" value="GLYHDRLASE47"/>
</dbReference>
<evidence type="ECO:0000256" key="8">
    <source>
        <dbReference type="ARBA" id="ARBA00023295"/>
    </source>
</evidence>
<evidence type="ECO:0000256" key="6">
    <source>
        <dbReference type="ARBA" id="ARBA00023157"/>
    </source>
</evidence>
<dbReference type="SUPFAM" id="SSF48225">
    <property type="entry name" value="Seven-hairpin glycosidases"/>
    <property type="match status" value="1"/>
</dbReference>
<feature type="active site" description="Proton donor" evidence="11">
    <location>
        <position position="479"/>
    </location>
</feature>
<evidence type="ECO:0000256" key="1">
    <source>
        <dbReference type="ARBA" id="ARBA00001913"/>
    </source>
</evidence>
<dbReference type="UniPathway" id="UPA00378"/>